<sequence>MWSTLTDRFSLTRSLKNLVVHRRIICLTAVNDSPTNTIARKTKPNGIDDYQHIKAYQNMKSLNSPKHIMMDYSDLERSNIYAETPPKVKSTTPIKDSTSARQRPPIPVRTDSSRSVGNTSMSSQTTTPSNSFRQDPRTIMSRSTDSSSSSSGLTSQIKNVTNNNTKSKSTYDIETAILYNNNKCLNMITSAYSKPLQSVKEDECLEVNNNNNHHENYSKNDNEQQRILMDILRSKSPSSTVSTPMMPRNNTSHQRSSSTNPTEDEVPVGNINGFIRNNQIRSSLPFIIKPAINTSKTNSLGLCFLICGNETKKVLLPAYISCLDTLKALFVRAFPQYLTMKQMDTENIRIYIRETEKDIFYQLDDVNDVKDRSILKIVQLNNNLKQHVSFKEPEINDFSNSTIDNEDITYQRLSRVGRTSMITNGSDEEKLIDNSQRSHSEPRREVTSSTHTQPSTTLKGILSSPRSGSVTPRIEDNDARTKIVLMEKQLESLTDLVKQLTTPTKSRVLKNFHNKSFEQQLHELKVKTHTLRNDLISIRRMQQSIQENFKNELDKANQKIQDQFVQNEKYRYIENDFNFYIQNRTKIDQDLEDLEISVEELQNDVKSKQCYVTINDVEGFAFILSTISRSLVDLKATFPILQQKLSSFDQSTIIKFLREEPERLDYTIKKCKRLTTMLYQLKRVTINQENKPIRKITFHINEKLADRKRLLEEIHLVTLNSEERVKAIEKAEKLRKRRLYYEIQLENLKQAKSTPEQVDGYFETRSLTNSLSTRTSICSTDSNNCPSPSLSYIIRQALIAPTITNDCKPRLSSTSKSPSKVTFSLIAPTITNDCKPRLSSTSKSPSKVTFCQQLTTNEKSLSINKKPKPNPPPRIQSTPSSSAVSSASSSSSSCTGGNSRFCGIIPLISVERRQNGRCYSFSSSSTDTDSVISNSHNPRFTQTTLMRTSVTDL</sequence>
<dbReference type="Proteomes" id="UP000663845">
    <property type="component" value="Unassembled WGS sequence"/>
</dbReference>
<organism evidence="5 6">
    <name type="scientific">Adineta steineri</name>
    <dbReference type="NCBI Taxonomy" id="433720"/>
    <lineage>
        <taxon>Eukaryota</taxon>
        <taxon>Metazoa</taxon>
        <taxon>Spiralia</taxon>
        <taxon>Gnathifera</taxon>
        <taxon>Rotifera</taxon>
        <taxon>Eurotatoria</taxon>
        <taxon>Bdelloidea</taxon>
        <taxon>Adinetida</taxon>
        <taxon>Adinetidae</taxon>
        <taxon>Adineta</taxon>
    </lineage>
</organism>
<dbReference type="SMART" id="SM00806">
    <property type="entry name" value="AIP3"/>
    <property type="match status" value="1"/>
</dbReference>
<feature type="region of interest" description="Disordered" evidence="3">
    <location>
        <begin position="82"/>
        <end position="166"/>
    </location>
</feature>
<evidence type="ECO:0000313" key="5">
    <source>
        <dbReference type="EMBL" id="CAF1267209.1"/>
    </source>
</evidence>
<feature type="compositionally biased region" description="Polar residues" evidence="3">
    <location>
        <begin position="447"/>
        <end position="470"/>
    </location>
</feature>
<feature type="compositionally biased region" description="Polar residues" evidence="3">
    <location>
        <begin position="248"/>
        <end position="261"/>
    </location>
</feature>
<dbReference type="Pfam" id="PF03915">
    <property type="entry name" value="AIP3"/>
    <property type="match status" value="1"/>
</dbReference>
<dbReference type="InterPro" id="IPR022782">
    <property type="entry name" value="AIP3-like_C"/>
</dbReference>
<feature type="compositionally biased region" description="Polar residues" evidence="3">
    <location>
        <begin position="89"/>
        <end position="101"/>
    </location>
</feature>
<dbReference type="Gene3D" id="1.20.58.1540">
    <property type="entry name" value="Actin interacting protein 3, C-terminal domain"/>
    <property type="match status" value="1"/>
</dbReference>
<accession>A0A815B8C5</accession>
<feature type="coiled-coil region" evidence="2">
    <location>
        <begin position="546"/>
        <end position="611"/>
    </location>
</feature>
<feature type="region of interest" description="Disordered" evidence="3">
    <location>
        <begin position="419"/>
        <end position="475"/>
    </location>
</feature>
<protein>
    <recommendedName>
        <fullName evidence="4">Actin interacting protein 3 C-terminal domain-containing protein</fullName>
    </recommendedName>
</protein>
<feature type="domain" description="Actin interacting protein 3 C-terminal" evidence="4">
    <location>
        <begin position="304"/>
        <end position="754"/>
    </location>
</feature>
<dbReference type="GO" id="GO:0005737">
    <property type="term" value="C:cytoplasm"/>
    <property type="evidence" value="ECO:0007669"/>
    <property type="project" value="TreeGrafter"/>
</dbReference>
<name>A0A815B8C5_9BILA</name>
<evidence type="ECO:0000256" key="2">
    <source>
        <dbReference type="SAM" id="Coils"/>
    </source>
</evidence>
<feature type="compositionally biased region" description="Low complexity" evidence="3">
    <location>
        <begin position="880"/>
        <end position="893"/>
    </location>
</feature>
<feature type="compositionally biased region" description="Polar residues" evidence="3">
    <location>
        <begin position="113"/>
        <end position="133"/>
    </location>
</feature>
<dbReference type="PANTHER" id="PTHR22741">
    <property type="entry name" value="P140CAP/SNIP-RELATED"/>
    <property type="match status" value="1"/>
</dbReference>
<dbReference type="InterPro" id="IPR051825">
    <property type="entry name" value="SRCIN1"/>
</dbReference>
<feature type="region of interest" description="Disordered" evidence="3">
    <location>
        <begin position="859"/>
        <end position="896"/>
    </location>
</feature>
<dbReference type="EMBL" id="CAJNOG010000488">
    <property type="protein sequence ID" value="CAF1267209.1"/>
    <property type="molecule type" value="Genomic_DNA"/>
</dbReference>
<gene>
    <name evidence="5" type="ORF">JYZ213_LOCUS30486</name>
</gene>
<comment type="caution">
    <text evidence="5">The sequence shown here is derived from an EMBL/GenBank/DDBJ whole genome shotgun (WGS) entry which is preliminary data.</text>
</comment>
<feature type="region of interest" description="Disordered" evidence="3">
    <location>
        <begin position="236"/>
        <end position="267"/>
    </location>
</feature>
<evidence type="ECO:0000313" key="6">
    <source>
        <dbReference type="Proteomes" id="UP000663845"/>
    </source>
</evidence>
<feature type="compositionally biased region" description="Basic and acidic residues" evidence="3">
    <location>
        <begin position="427"/>
        <end position="446"/>
    </location>
</feature>
<evidence type="ECO:0000259" key="4">
    <source>
        <dbReference type="SMART" id="SM00806"/>
    </source>
</evidence>
<feature type="compositionally biased region" description="Low complexity" evidence="3">
    <location>
        <begin position="141"/>
        <end position="166"/>
    </location>
</feature>
<evidence type="ECO:0000256" key="3">
    <source>
        <dbReference type="SAM" id="MobiDB-lite"/>
    </source>
</evidence>
<dbReference type="GO" id="GO:0005519">
    <property type="term" value="F:cytoskeletal regulatory protein binding"/>
    <property type="evidence" value="ECO:0007669"/>
    <property type="project" value="InterPro"/>
</dbReference>
<feature type="compositionally biased region" description="Low complexity" evidence="3">
    <location>
        <begin position="236"/>
        <end position="247"/>
    </location>
</feature>
<dbReference type="PANTHER" id="PTHR22741:SF10">
    <property type="entry name" value="COILED-COIL DOMAIN-CONTAINING PROTEIN CG32809"/>
    <property type="match status" value="1"/>
</dbReference>
<evidence type="ECO:0000256" key="1">
    <source>
        <dbReference type="ARBA" id="ARBA00023054"/>
    </source>
</evidence>
<proteinExistence type="predicted"/>
<dbReference type="InterPro" id="IPR005613">
    <property type="entry name" value="AIP3_C"/>
</dbReference>
<dbReference type="AlphaFoldDB" id="A0A815B8C5"/>
<keyword evidence="1 2" id="KW-0175">Coiled coil</keyword>
<reference evidence="5" key="1">
    <citation type="submission" date="2021-02" db="EMBL/GenBank/DDBJ databases">
        <authorList>
            <person name="Nowell W R."/>
        </authorList>
    </citation>
    <scope>NUCLEOTIDE SEQUENCE</scope>
</reference>